<dbReference type="InterPro" id="IPR002502">
    <property type="entry name" value="Amidase_domain"/>
</dbReference>
<dbReference type="InterPro" id="IPR036505">
    <property type="entry name" value="Amidase/PGRP_sf"/>
</dbReference>
<feature type="domain" description="Peptidoglycan recognition protein family" evidence="3">
    <location>
        <begin position="41"/>
        <end position="169"/>
    </location>
</feature>
<name>A0A915YH54_9BACT</name>
<dbReference type="SMART" id="SM00644">
    <property type="entry name" value="Ami_2"/>
    <property type="match status" value="1"/>
</dbReference>
<evidence type="ECO:0000256" key="1">
    <source>
        <dbReference type="ARBA" id="ARBA00007553"/>
    </source>
</evidence>
<evidence type="ECO:0000313" key="5">
    <source>
        <dbReference type="Proteomes" id="UP001060919"/>
    </source>
</evidence>
<gene>
    <name evidence="4" type="ORF">AsAng_0037110</name>
</gene>
<dbReference type="GO" id="GO:0008270">
    <property type="term" value="F:zinc ion binding"/>
    <property type="evidence" value="ECO:0007669"/>
    <property type="project" value="InterPro"/>
</dbReference>
<organism evidence="4 5">
    <name type="scientific">Aureispira anguillae</name>
    <dbReference type="NCBI Taxonomy" id="2864201"/>
    <lineage>
        <taxon>Bacteria</taxon>
        <taxon>Pseudomonadati</taxon>
        <taxon>Bacteroidota</taxon>
        <taxon>Saprospiria</taxon>
        <taxon>Saprospirales</taxon>
        <taxon>Saprospiraceae</taxon>
        <taxon>Aureispira</taxon>
    </lineage>
</organism>
<reference evidence="4" key="1">
    <citation type="submission" date="2022-09" db="EMBL/GenBank/DDBJ databases">
        <title>Aureispira anguillicida sp. nov., isolated from Leptocephalus of Japanese eel Anguilla japonica.</title>
        <authorList>
            <person name="Yuasa K."/>
            <person name="Mekata T."/>
            <person name="Ikunari K."/>
        </authorList>
    </citation>
    <scope>NUCLEOTIDE SEQUENCE</scope>
    <source>
        <strain evidence="4">EL160426</strain>
    </source>
</reference>
<dbReference type="RefSeq" id="WP_264788315.1">
    <property type="nucleotide sequence ID" value="NZ_AP026867.1"/>
</dbReference>
<dbReference type="SUPFAM" id="SSF55846">
    <property type="entry name" value="N-acetylmuramoyl-L-alanine amidase-like"/>
    <property type="match status" value="1"/>
</dbReference>
<dbReference type="InterPro" id="IPR006619">
    <property type="entry name" value="PGRP_domain_met/bac"/>
</dbReference>
<evidence type="ECO:0000313" key="4">
    <source>
        <dbReference type="EMBL" id="BDS12983.1"/>
    </source>
</evidence>
<evidence type="ECO:0000259" key="2">
    <source>
        <dbReference type="SMART" id="SM00644"/>
    </source>
</evidence>
<dbReference type="CDD" id="cd06583">
    <property type="entry name" value="PGRP"/>
    <property type="match status" value="1"/>
</dbReference>
<protein>
    <submittedName>
        <fullName evidence="4">N-acetylmuramoyl-L-alanine amidase</fullName>
    </submittedName>
</protein>
<evidence type="ECO:0000259" key="3">
    <source>
        <dbReference type="SMART" id="SM00701"/>
    </source>
</evidence>
<feature type="domain" description="N-acetylmuramoyl-L-alanine amidase" evidence="2">
    <location>
        <begin position="49"/>
        <end position="175"/>
    </location>
</feature>
<dbReference type="AlphaFoldDB" id="A0A915YH54"/>
<accession>A0A915YH54</accession>
<dbReference type="KEGG" id="aup:AsAng_0037110"/>
<dbReference type="GO" id="GO:0008745">
    <property type="term" value="F:N-acetylmuramoyl-L-alanine amidase activity"/>
    <property type="evidence" value="ECO:0007669"/>
    <property type="project" value="InterPro"/>
</dbReference>
<sequence>MDRYIKQIKQHKKACIGALILLFIVLLIALKSRNIRIIDQYSTLMRSSSKKYPTRTLAIINKIVVHHSASIGQYAADYARYHVQSKGWAGIGYHFVIEKNGDIIQGNPLRNVSNNVAGENRRSIGICLSGDFTKEQPSSQQLKSLAQLIKYLRKQLPQSLEVYGHRDFGQTSCPGHQLAKHLYKFKLA</sequence>
<dbReference type="GO" id="GO:0009253">
    <property type="term" value="P:peptidoglycan catabolic process"/>
    <property type="evidence" value="ECO:0007669"/>
    <property type="project" value="InterPro"/>
</dbReference>
<dbReference type="InterPro" id="IPR015510">
    <property type="entry name" value="PGRP"/>
</dbReference>
<dbReference type="PANTHER" id="PTHR11022:SF41">
    <property type="entry name" value="PEPTIDOGLYCAN-RECOGNITION PROTEIN LC-RELATED"/>
    <property type="match status" value="1"/>
</dbReference>
<proteinExistence type="inferred from homology"/>
<dbReference type="EMBL" id="AP026867">
    <property type="protein sequence ID" value="BDS12983.1"/>
    <property type="molecule type" value="Genomic_DNA"/>
</dbReference>
<dbReference type="Pfam" id="PF01510">
    <property type="entry name" value="Amidase_2"/>
    <property type="match status" value="1"/>
</dbReference>
<keyword evidence="5" id="KW-1185">Reference proteome</keyword>
<comment type="similarity">
    <text evidence="1">Belongs to the N-acetylmuramoyl-L-alanine amidase 2 family.</text>
</comment>
<dbReference type="PANTHER" id="PTHR11022">
    <property type="entry name" value="PEPTIDOGLYCAN RECOGNITION PROTEIN"/>
    <property type="match status" value="1"/>
</dbReference>
<dbReference type="Proteomes" id="UP001060919">
    <property type="component" value="Chromosome"/>
</dbReference>
<dbReference type="SMART" id="SM00701">
    <property type="entry name" value="PGRP"/>
    <property type="match status" value="1"/>
</dbReference>
<dbReference type="Gene3D" id="3.40.80.10">
    <property type="entry name" value="Peptidoglycan recognition protein-like"/>
    <property type="match status" value="1"/>
</dbReference>